<dbReference type="CDD" id="cd07185">
    <property type="entry name" value="OmpA_C-like"/>
    <property type="match status" value="1"/>
</dbReference>
<dbReference type="SUPFAM" id="SSF103088">
    <property type="entry name" value="OmpA-like"/>
    <property type="match status" value="1"/>
</dbReference>
<dbReference type="Pfam" id="PF04972">
    <property type="entry name" value="BON"/>
    <property type="match status" value="1"/>
</dbReference>
<evidence type="ECO:0000256" key="4">
    <source>
        <dbReference type="PROSITE-ProRule" id="PRU00473"/>
    </source>
</evidence>
<dbReference type="PROSITE" id="PS51123">
    <property type="entry name" value="OMPA_2"/>
    <property type="match status" value="1"/>
</dbReference>
<comment type="subcellular location">
    <subcellularLocation>
        <location evidence="1">Cell outer membrane</location>
    </subcellularLocation>
</comment>
<dbReference type="PROSITE" id="PS50914">
    <property type="entry name" value="BON"/>
    <property type="match status" value="1"/>
</dbReference>
<evidence type="ECO:0000256" key="2">
    <source>
        <dbReference type="ARBA" id="ARBA00023136"/>
    </source>
</evidence>
<dbReference type="PANTHER" id="PTHR30329:SF21">
    <property type="entry name" value="LIPOPROTEIN YIAD-RELATED"/>
    <property type="match status" value="1"/>
</dbReference>
<keyword evidence="3" id="KW-0998">Cell outer membrane</keyword>
<evidence type="ECO:0000313" key="7">
    <source>
        <dbReference type="EMBL" id="SPF27794.1"/>
    </source>
</evidence>
<dbReference type="Gene3D" id="3.30.1330.60">
    <property type="entry name" value="OmpA-like domain"/>
    <property type="match status" value="1"/>
</dbReference>
<accession>A0A2R8A6D0</accession>
<dbReference type="GO" id="GO:0009279">
    <property type="term" value="C:cell outer membrane"/>
    <property type="evidence" value="ECO:0007669"/>
    <property type="project" value="UniProtKB-SubCell"/>
</dbReference>
<dbReference type="AlphaFoldDB" id="A0A2R8A6D0"/>
<organism evidence="7 8">
    <name type="scientific">Pontivivens insulae</name>
    <dbReference type="NCBI Taxonomy" id="1639689"/>
    <lineage>
        <taxon>Bacteria</taxon>
        <taxon>Pseudomonadati</taxon>
        <taxon>Pseudomonadota</taxon>
        <taxon>Alphaproteobacteria</taxon>
        <taxon>Rhodobacterales</taxon>
        <taxon>Paracoccaceae</taxon>
        <taxon>Pontivivens</taxon>
    </lineage>
</organism>
<dbReference type="InterPro" id="IPR036737">
    <property type="entry name" value="OmpA-like_sf"/>
</dbReference>
<dbReference type="PRINTS" id="PR01021">
    <property type="entry name" value="OMPADOMAIN"/>
</dbReference>
<keyword evidence="2 4" id="KW-0472">Membrane</keyword>
<feature type="domain" description="BON" evidence="5">
    <location>
        <begin position="27"/>
        <end position="96"/>
    </location>
</feature>
<dbReference type="PANTHER" id="PTHR30329">
    <property type="entry name" value="STATOR ELEMENT OF FLAGELLAR MOTOR COMPLEX"/>
    <property type="match status" value="1"/>
</dbReference>
<dbReference type="InterPro" id="IPR006664">
    <property type="entry name" value="OMP_bac"/>
</dbReference>
<dbReference type="Proteomes" id="UP000244932">
    <property type="component" value="Unassembled WGS sequence"/>
</dbReference>
<reference evidence="7 8" key="1">
    <citation type="submission" date="2018-03" db="EMBL/GenBank/DDBJ databases">
        <authorList>
            <person name="Keele B.F."/>
        </authorList>
    </citation>
    <scope>NUCLEOTIDE SEQUENCE [LARGE SCALE GENOMIC DNA]</scope>
    <source>
        <strain evidence="7 8">CeCT 8812</strain>
    </source>
</reference>
<evidence type="ECO:0000256" key="1">
    <source>
        <dbReference type="ARBA" id="ARBA00004442"/>
    </source>
</evidence>
<dbReference type="InterPro" id="IPR006665">
    <property type="entry name" value="OmpA-like"/>
</dbReference>
<dbReference type="InterPro" id="IPR007055">
    <property type="entry name" value="BON_dom"/>
</dbReference>
<evidence type="ECO:0000313" key="8">
    <source>
        <dbReference type="Proteomes" id="UP000244932"/>
    </source>
</evidence>
<dbReference type="EMBL" id="OMKW01000001">
    <property type="protein sequence ID" value="SPF27794.1"/>
    <property type="molecule type" value="Genomic_DNA"/>
</dbReference>
<proteinExistence type="predicted"/>
<gene>
    <name evidence="7" type="primary">arfA</name>
    <name evidence="7" type="ORF">POI8812_00089</name>
</gene>
<dbReference type="Pfam" id="PF00691">
    <property type="entry name" value="OmpA"/>
    <property type="match status" value="1"/>
</dbReference>
<evidence type="ECO:0000256" key="3">
    <source>
        <dbReference type="ARBA" id="ARBA00023237"/>
    </source>
</evidence>
<dbReference type="InterPro" id="IPR050330">
    <property type="entry name" value="Bact_OuterMem_StrucFunc"/>
</dbReference>
<evidence type="ECO:0000259" key="6">
    <source>
        <dbReference type="PROSITE" id="PS51123"/>
    </source>
</evidence>
<protein>
    <submittedName>
        <fullName evidence="7">Peptidoglycan-binding protein ArfA</fullName>
    </submittedName>
</protein>
<sequence length="621" mass="64538">MRIAAYLFLILSFAGAAAGAWWLSDQAAREIEDQTRNTVVNGLSAAAQDWPDIAVDGTRVTLSGAAPSEAAGFRALEVARGIVGAQRIENRIILTATDAAEAVSPLGMTIILNPAEITVLGTVPDGSLATVEVFAERSTRPVSILAESVDRDEPAAWTFNLLAALDVAPLMQTGRITFGPRGAAVIEAALADAATRDAIERRVRAAAPPGTAVTLELAAPPRTLAPFPFLANKNADGLTIETCAVPDNASLGRIAMITSEADAECRLALGAPEGWADALTVALPALNALPSGSLSLQSMVVTLKIGARTADVLADAVIADLAEALPDGFTLVIEEQTLPEPESIPQAVSAARPFTVTRADGVVTVEGSLSDDAAVEAVLSYASSAFPGVTLETELATQGEGQPTTVASAIAAVEAVTLMLNGSAIAERGTLVIEGAAPGEGIADQIAEALAARLPQDTTITIDIEEIQPQDVEQIIAPSADPDLCLEEVQAIQTPGARIGFAPSSANLDLSSAPVLDALSTRLRECPELNFIIAGYTDNQGREELNQRISESRANAVLDALLARGVFLDRMRAVGLGEADPVADNDTPEGRALNRRIEFLSEDAIPLPPDETDAPPEEVTE</sequence>
<evidence type="ECO:0000259" key="5">
    <source>
        <dbReference type="PROSITE" id="PS50914"/>
    </source>
</evidence>
<dbReference type="Gene3D" id="3.40.1520.20">
    <property type="match status" value="1"/>
</dbReference>
<feature type="domain" description="OmpA-like" evidence="6">
    <location>
        <begin position="488"/>
        <end position="605"/>
    </location>
</feature>
<name>A0A2R8A6D0_9RHOB</name>
<keyword evidence="8" id="KW-1185">Reference proteome</keyword>
<dbReference type="RefSeq" id="WP_162844837.1">
    <property type="nucleotide sequence ID" value="NZ_OMKW01000001.1"/>
</dbReference>